<evidence type="ECO:0000313" key="4">
    <source>
        <dbReference type="Proteomes" id="UP001443914"/>
    </source>
</evidence>
<dbReference type="InterPro" id="IPR001810">
    <property type="entry name" value="F-box_dom"/>
</dbReference>
<dbReference type="AlphaFoldDB" id="A0AAW1KYN8"/>
<evidence type="ECO:0000259" key="1">
    <source>
        <dbReference type="Pfam" id="PF00646"/>
    </source>
</evidence>
<dbReference type="InterPro" id="IPR055357">
    <property type="entry name" value="LRR_At1g61320_AtMIF1"/>
</dbReference>
<proteinExistence type="predicted"/>
<name>A0AAW1KYN8_SAPOF</name>
<dbReference type="Proteomes" id="UP001443914">
    <property type="component" value="Unassembled WGS sequence"/>
</dbReference>
<comment type="caution">
    <text evidence="3">The sequence shown here is derived from an EMBL/GenBank/DDBJ whole genome shotgun (WGS) entry which is preliminary data.</text>
</comment>
<sequence>MKMVPNYKKSKPGQLNSVDRFSDLPDFIIHHIISFLGSKAAHRTSILSKRWSQITATNPVLEFRDCDNLDYIETRMQRYRKENLRIKELSLMLSANNVELTCKVDEWVEIAVRNQVSKFVISYLDDYKLPAILFTAKTLTRLDCSKVRIPYYKAVDFVSLKTLKLYFVVLEERMLDHIISSCVLLKELRVSDCTGFKNIVIPTNSVLETLDLTETFPRGGAIILENSSLKEFLYIPKNDHNSDDPWPIISKPGVFRNLTTLNISNVGVTDEVLAELLSEFTLLENLVFWGCHMLHSMKISSTRIKYICLNDCCNLLDIVIDAPNLKKFKFNGELYPSLSISVTNNQGSCVISVHTLPYYLDTNGFVKLKNLLTGLNGRNFLKISLLHESHEVRCDDIEFNEEELGNVHFGPPCDIRELKLRFLPWRLSESSLSAFINALFWICHPDIISLRIDLTVRNLTVEAFISKLENMAKCWRHPLKRIQIEGTNNSSLYQRKLYVRLRLFW</sequence>
<feature type="domain" description="At1g61320/AtMIF1 LRR" evidence="2">
    <location>
        <begin position="84"/>
        <end position="211"/>
    </location>
</feature>
<dbReference type="PANTHER" id="PTHR34145">
    <property type="entry name" value="OS02G0105600 PROTEIN"/>
    <property type="match status" value="1"/>
</dbReference>
<dbReference type="InterPro" id="IPR032675">
    <property type="entry name" value="LRR_dom_sf"/>
</dbReference>
<dbReference type="InterPro" id="IPR053772">
    <property type="entry name" value="At1g61320/At1g61330-like"/>
</dbReference>
<protein>
    <submittedName>
        <fullName evidence="3">Uncharacterized protein</fullName>
    </submittedName>
</protein>
<dbReference type="Pfam" id="PF00646">
    <property type="entry name" value="F-box"/>
    <property type="match status" value="1"/>
</dbReference>
<dbReference type="SUPFAM" id="SSF81383">
    <property type="entry name" value="F-box domain"/>
    <property type="match status" value="1"/>
</dbReference>
<evidence type="ECO:0000259" key="2">
    <source>
        <dbReference type="Pfam" id="PF23622"/>
    </source>
</evidence>
<evidence type="ECO:0000313" key="3">
    <source>
        <dbReference type="EMBL" id="KAK9724534.1"/>
    </source>
</evidence>
<feature type="domain" description="F-box" evidence="1">
    <location>
        <begin position="21"/>
        <end position="58"/>
    </location>
</feature>
<dbReference type="SUPFAM" id="SSF52047">
    <property type="entry name" value="RNI-like"/>
    <property type="match status" value="1"/>
</dbReference>
<organism evidence="3 4">
    <name type="scientific">Saponaria officinalis</name>
    <name type="common">Common soapwort</name>
    <name type="synonym">Lychnis saponaria</name>
    <dbReference type="NCBI Taxonomy" id="3572"/>
    <lineage>
        <taxon>Eukaryota</taxon>
        <taxon>Viridiplantae</taxon>
        <taxon>Streptophyta</taxon>
        <taxon>Embryophyta</taxon>
        <taxon>Tracheophyta</taxon>
        <taxon>Spermatophyta</taxon>
        <taxon>Magnoliopsida</taxon>
        <taxon>eudicotyledons</taxon>
        <taxon>Gunneridae</taxon>
        <taxon>Pentapetalae</taxon>
        <taxon>Caryophyllales</taxon>
        <taxon>Caryophyllaceae</taxon>
        <taxon>Caryophylleae</taxon>
        <taxon>Saponaria</taxon>
    </lineage>
</organism>
<dbReference type="EMBL" id="JBDFQZ010000005">
    <property type="protein sequence ID" value="KAK9724534.1"/>
    <property type="molecule type" value="Genomic_DNA"/>
</dbReference>
<gene>
    <name evidence="3" type="ORF">RND81_05G080300</name>
</gene>
<dbReference type="Pfam" id="PF23622">
    <property type="entry name" value="LRR_At1g61320_AtMIF1"/>
    <property type="match status" value="2"/>
</dbReference>
<reference evidence="3" key="1">
    <citation type="submission" date="2024-03" db="EMBL/GenBank/DDBJ databases">
        <title>WGS assembly of Saponaria officinalis var. Norfolk2.</title>
        <authorList>
            <person name="Jenkins J."/>
            <person name="Shu S."/>
            <person name="Grimwood J."/>
            <person name="Barry K."/>
            <person name="Goodstein D."/>
            <person name="Schmutz J."/>
            <person name="Leebens-Mack J."/>
            <person name="Osbourn A."/>
        </authorList>
    </citation>
    <scope>NUCLEOTIDE SEQUENCE [LARGE SCALE GENOMIC DNA]</scope>
    <source>
        <strain evidence="3">JIC</strain>
    </source>
</reference>
<dbReference type="Gene3D" id="3.80.10.10">
    <property type="entry name" value="Ribonuclease Inhibitor"/>
    <property type="match status" value="1"/>
</dbReference>
<dbReference type="InterPro" id="IPR036047">
    <property type="entry name" value="F-box-like_dom_sf"/>
</dbReference>
<dbReference type="PANTHER" id="PTHR34145:SF28">
    <property type="entry name" value="F-BOX DOMAIN-CONTAINING PROTEIN"/>
    <property type="match status" value="1"/>
</dbReference>
<keyword evidence="4" id="KW-1185">Reference proteome</keyword>
<feature type="domain" description="At1g61320/AtMIF1 LRR" evidence="2">
    <location>
        <begin position="251"/>
        <end position="343"/>
    </location>
</feature>
<accession>A0AAW1KYN8</accession>